<comment type="caution">
    <text evidence="2">The sequence shown here is derived from an EMBL/GenBank/DDBJ whole genome shotgun (WGS) entry which is preliminary data.</text>
</comment>
<dbReference type="STRING" id="1777140.AWB79_05731"/>
<gene>
    <name evidence="2" type="ORF">AWB79_05731</name>
</gene>
<feature type="chain" id="PRO_5007623133" description="Lipoprotein" evidence="1">
    <location>
        <begin position="19"/>
        <end position="197"/>
    </location>
</feature>
<dbReference type="RefSeq" id="WP_232471055.1">
    <property type="nucleotide sequence ID" value="NZ_FCOA02000026.1"/>
</dbReference>
<dbReference type="AlphaFoldDB" id="A0A158CP98"/>
<keyword evidence="1" id="KW-0732">Signal</keyword>
<proteinExistence type="predicted"/>
<evidence type="ECO:0000313" key="3">
    <source>
        <dbReference type="Proteomes" id="UP000054851"/>
    </source>
</evidence>
<name>A0A158CP98_9BURK</name>
<accession>A0A158CP98</accession>
<feature type="signal peptide" evidence="1">
    <location>
        <begin position="1"/>
        <end position="18"/>
    </location>
</feature>
<protein>
    <recommendedName>
        <fullName evidence="4">Lipoprotein</fullName>
    </recommendedName>
</protein>
<dbReference type="PROSITE" id="PS51257">
    <property type="entry name" value="PROKAR_LIPOPROTEIN"/>
    <property type="match status" value="1"/>
</dbReference>
<sequence>MKKAVRLVSAIAALSSLAACVAPLPPVLNANGKPYRFVKPMLSPADRDNGIYVLIEKNIADGHYRLLNVSPSRQPIQNERQERIVFNRSRTQYAPDFTQRDFHTYTDRAFYNTETVVMNCDQHSRAKLSQYSPCSSFFGHVFVPTGVAKVYVAGQMSYEAHRRWEDPQTNLLRVVEDPEMALREAGAFEQVTQFKLQ</sequence>
<reference evidence="2" key="1">
    <citation type="submission" date="2016-01" db="EMBL/GenBank/DDBJ databases">
        <authorList>
            <person name="Peeters C."/>
        </authorList>
    </citation>
    <scope>NUCLEOTIDE SEQUENCE</scope>
    <source>
        <strain evidence="2">LMG 29322</strain>
    </source>
</reference>
<evidence type="ECO:0000256" key="1">
    <source>
        <dbReference type="SAM" id="SignalP"/>
    </source>
</evidence>
<evidence type="ECO:0008006" key="4">
    <source>
        <dbReference type="Google" id="ProtNLM"/>
    </source>
</evidence>
<evidence type="ECO:0000313" key="2">
    <source>
        <dbReference type="EMBL" id="SAK84184.1"/>
    </source>
</evidence>
<dbReference type="Proteomes" id="UP000054851">
    <property type="component" value="Unassembled WGS sequence"/>
</dbReference>
<organism evidence="2 3">
    <name type="scientific">Caballeronia hypogeia</name>
    <dbReference type="NCBI Taxonomy" id="1777140"/>
    <lineage>
        <taxon>Bacteria</taxon>
        <taxon>Pseudomonadati</taxon>
        <taxon>Pseudomonadota</taxon>
        <taxon>Betaproteobacteria</taxon>
        <taxon>Burkholderiales</taxon>
        <taxon>Burkholderiaceae</taxon>
        <taxon>Caballeronia</taxon>
    </lineage>
</organism>
<dbReference type="EMBL" id="FCOA02000026">
    <property type="protein sequence ID" value="SAK84184.1"/>
    <property type="molecule type" value="Genomic_DNA"/>
</dbReference>
<keyword evidence="3" id="KW-1185">Reference proteome</keyword>